<organism evidence="1 2">
    <name type="scientific">Datura stramonium</name>
    <name type="common">Jimsonweed</name>
    <name type="synonym">Common thornapple</name>
    <dbReference type="NCBI Taxonomy" id="4076"/>
    <lineage>
        <taxon>Eukaryota</taxon>
        <taxon>Viridiplantae</taxon>
        <taxon>Streptophyta</taxon>
        <taxon>Embryophyta</taxon>
        <taxon>Tracheophyta</taxon>
        <taxon>Spermatophyta</taxon>
        <taxon>Magnoliopsida</taxon>
        <taxon>eudicotyledons</taxon>
        <taxon>Gunneridae</taxon>
        <taxon>Pentapetalae</taxon>
        <taxon>asterids</taxon>
        <taxon>lamiids</taxon>
        <taxon>Solanales</taxon>
        <taxon>Solanaceae</taxon>
        <taxon>Solanoideae</taxon>
        <taxon>Datureae</taxon>
        <taxon>Datura</taxon>
    </lineage>
</organism>
<proteinExistence type="predicted"/>
<reference evidence="1 2" key="1">
    <citation type="journal article" date="2021" name="BMC Genomics">
        <title>Datura genome reveals duplications of psychoactive alkaloid biosynthetic genes and high mutation rate following tissue culture.</title>
        <authorList>
            <person name="Rajewski A."/>
            <person name="Carter-House D."/>
            <person name="Stajich J."/>
            <person name="Litt A."/>
        </authorList>
    </citation>
    <scope>NUCLEOTIDE SEQUENCE [LARGE SCALE GENOMIC DNA]</scope>
    <source>
        <strain evidence="1">AR-01</strain>
    </source>
</reference>
<comment type="caution">
    <text evidence="1">The sequence shown here is derived from an EMBL/GenBank/DDBJ whole genome shotgun (WGS) entry which is preliminary data.</text>
</comment>
<evidence type="ECO:0000313" key="2">
    <source>
        <dbReference type="Proteomes" id="UP000823775"/>
    </source>
</evidence>
<keyword evidence="2" id="KW-1185">Reference proteome</keyword>
<evidence type="ECO:0000313" key="1">
    <source>
        <dbReference type="EMBL" id="MCE3049507.1"/>
    </source>
</evidence>
<dbReference type="EMBL" id="JACEIK010006941">
    <property type="protein sequence ID" value="MCE3049507.1"/>
    <property type="molecule type" value="Genomic_DNA"/>
</dbReference>
<gene>
    <name evidence="1" type="ORF">HAX54_045043</name>
</gene>
<accession>A0ABS8WHF2</accession>
<name>A0ABS8WHF2_DATST</name>
<protein>
    <submittedName>
        <fullName evidence="1">Uncharacterized protein</fullName>
    </submittedName>
</protein>
<dbReference type="Proteomes" id="UP000823775">
    <property type="component" value="Unassembled WGS sequence"/>
</dbReference>
<sequence length="119" mass="12980">MKIIELAAKVADKEREDIEKDGTTLKDREATGTKRNMEIVLASDGQPIATYPAADTKENNERKMELGAKNEQVKKIKELNQKNSAGSKIHLRAAYGHLQNAGATDGTRATSQTNLQSIG</sequence>